<evidence type="ECO:0000313" key="3">
    <source>
        <dbReference type="Proteomes" id="UP000241890"/>
    </source>
</evidence>
<gene>
    <name evidence="2" type="ORF">FCC1311_101032</name>
</gene>
<keyword evidence="3" id="KW-1185">Reference proteome</keyword>
<evidence type="ECO:0000256" key="1">
    <source>
        <dbReference type="SAM" id="Coils"/>
    </source>
</evidence>
<dbReference type="EMBL" id="BEYU01000172">
    <property type="protein sequence ID" value="GBG33880.1"/>
    <property type="molecule type" value="Genomic_DNA"/>
</dbReference>
<keyword evidence="1" id="KW-0175">Coiled coil</keyword>
<feature type="coiled-coil region" evidence="1">
    <location>
        <begin position="185"/>
        <end position="212"/>
    </location>
</feature>
<organism evidence="2 3">
    <name type="scientific">Hondaea fermentalgiana</name>
    <dbReference type="NCBI Taxonomy" id="2315210"/>
    <lineage>
        <taxon>Eukaryota</taxon>
        <taxon>Sar</taxon>
        <taxon>Stramenopiles</taxon>
        <taxon>Bigyra</taxon>
        <taxon>Labyrinthulomycetes</taxon>
        <taxon>Thraustochytrida</taxon>
        <taxon>Thraustochytriidae</taxon>
        <taxon>Hondaea</taxon>
    </lineage>
</organism>
<protein>
    <submittedName>
        <fullName evidence="2">Uncharacterized protein</fullName>
    </submittedName>
</protein>
<reference evidence="2 3" key="1">
    <citation type="submission" date="2017-12" db="EMBL/GenBank/DDBJ databases">
        <title>Sequencing, de novo assembly and annotation of complete genome of a new Thraustochytrid species, strain FCC1311.</title>
        <authorList>
            <person name="Sedici K."/>
            <person name="Godart F."/>
            <person name="Aiese Cigliano R."/>
            <person name="Sanseverino W."/>
            <person name="Barakat M."/>
            <person name="Ortet P."/>
            <person name="Marechal E."/>
            <person name="Cagnac O."/>
            <person name="Amato A."/>
        </authorList>
    </citation>
    <scope>NUCLEOTIDE SEQUENCE [LARGE SCALE GENOMIC DNA]</scope>
</reference>
<comment type="caution">
    <text evidence="2">The sequence shown here is derived from an EMBL/GenBank/DDBJ whole genome shotgun (WGS) entry which is preliminary data.</text>
</comment>
<dbReference type="InParanoid" id="A0A2R5GSR2"/>
<name>A0A2R5GSR2_9STRA</name>
<sequence length="533" mass="60109">MHVDLRDRVNHHLHLHLGIAYAQRMDKMRRFFDRVQRNDPVADQDAFLRDVDEGIRLSRSTGERGFNNIPLLNLFNGAGIAQDDTQLHIDAKILHFAGTERTGLFVDVVRKLGVPFRLPDFIIAPEAWSAAALATCRLIRNVQLSPRGPRFMVNVGPRLDELVRVGDEFLTFCNEDLTRVAEQVCASLGEDLDRLRQEVNAATARLNDRLREGQPMYTEGLGTQLQDLLDAGSRLVEARKVLENAAWANDPIIRMSRRAERVFRWPTREQYLNAMTDWDWMHPVIRALAAANMILQVLVTTGVGELIEVHPWEAHRARYVVHTAQNMGLRVIVTIAGIGDFEIWSPTVGAEPGFPRFHWWARGQNPFPYMLDMTLAPGFQKLGAPCPLDEEAIPRLETALTAPLRRARHDAKEELRRLVGPESQVSRIINVKVTVLEYIAKLRGAFVGEDLYASVKAVDRYVEALDAVEPDTLGAFPEMNEFCERARASLATLNNLIGASRGGIVMWSAETTVREVRQVQAMCNNVHNAAEVR</sequence>
<accession>A0A2R5GSR2</accession>
<dbReference type="AlphaFoldDB" id="A0A2R5GSR2"/>
<dbReference type="Proteomes" id="UP000241890">
    <property type="component" value="Unassembled WGS sequence"/>
</dbReference>
<evidence type="ECO:0000313" key="2">
    <source>
        <dbReference type="EMBL" id="GBG33880.1"/>
    </source>
</evidence>
<proteinExistence type="predicted"/>